<dbReference type="Pfam" id="PF00170">
    <property type="entry name" value="bZIP_1"/>
    <property type="match status" value="1"/>
</dbReference>
<feature type="region of interest" description="Disordered" evidence="1">
    <location>
        <begin position="102"/>
        <end position="140"/>
    </location>
</feature>
<dbReference type="Gene3D" id="1.20.5.170">
    <property type="match status" value="1"/>
</dbReference>
<feature type="domain" description="BZIP" evidence="2">
    <location>
        <begin position="42"/>
        <end position="105"/>
    </location>
</feature>
<organism evidence="3 4">
    <name type="scientific">Cylindrotheca closterium</name>
    <dbReference type="NCBI Taxonomy" id="2856"/>
    <lineage>
        <taxon>Eukaryota</taxon>
        <taxon>Sar</taxon>
        <taxon>Stramenopiles</taxon>
        <taxon>Ochrophyta</taxon>
        <taxon>Bacillariophyta</taxon>
        <taxon>Bacillariophyceae</taxon>
        <taxon>Bacillariophycidae</taxon>
        <taxon>Bacillariales</taxon>
        <taxon>Bacillariaceae</taxon>
        <taxon>Cylindrotheca</taxon>
    </lineage>
</organism>
<dbReference type="SMART" id="SM00338">
    <property type="entry name" value="BRLZ"/>
    <property type="match status" value="1"/>
</dbReference>
<feature type="region of interest" description="Disordered" evidence="1">
    <location>
        <begin position="1"/>
        <end position="68"/>
    </location>
</feature>
<evidence type="ECO:0000256" key="1">
    <source>
        <dbReference type="SAM" id="MobiDB-lite"/>
    </source>
</evidence>
<feature type="compositionally biased region" description="Polar residues" evidence="1">
    <location>
        <begin position="1"/>
        <end position="16"/>
    </location>
</feature>
<protein>
    <recommendedName>
        <fullName evidence="2">BZIP domain-containing protein</fullName>
    </recommendedName>
</protein>
<evidence type="ECO:0000313" key="3">
    <source>
        <dbReference type="EMBL" id="CAJ1954595.1"/>
    </source>
</evidence>
<evidence type="ECO:0000313" key="4">
    <source>
        <dbReference type="Proteomes" id="UP001295423"/>
    </source>
</evidence>
<sequence length="309" mass="33165">MSSSTTTNMIQESGTGNLPMRKRKDLEGDAEEERPAKKSYMSKAREIRLEQNRKAARESRRRKKNMLEELQRSVIFFSRANGTLKQQNEELTRLLVQAQTRVSSIESSTNDSNNKSNGNRSAEAPVQEPREPAAEQQNTTMEQSEARAVAAQAIYESKGFPAAAARATAQSVNGTVEGELSKEGLPQMQPGATMQAMANFQQAATAAMQAAAHGMHGNGAIQTIATQHAPGVRGPQQVFSDTMAAIAMQQAAAAAAASGQQFLSNPFMAPMLAWQNHQVAAAMVQAASPQPPMTPSQNAAPQISSPRSN</sequence>
<dbReference type="AlphaFoldDB" id="A0AAD2FW36"/>
<name>A0AAD2FW36_9STRA</name>
<evidence type="ECO:0000259" key="2">
    <source>
        <dbReference type="PROSITE" id="PS50217"/>
    </source>
</evidence>
<dbReference type="PROSITE" id="PS00036">
    <property type="entry name" value="BZIP_BASIC"/>
    <property type="match status" value="1"/>
</dbReference>
<keyword evidence="4" id="KW-1185">Reference proteome</keyword>
<proteinExistence type="predicted"/>
<comment type="caution">
    <text evidence="3">The sequence shown here is derived from an EMBL/GenBank/DDBJ whole genome shotgun (WGS) entry which is preliminary data.</text>
</comment>
<dbReference type="GO" id="GO:0003700">
    <property type="term" value="F:DNA-binding transcription factor activity"/>
    <property type="evidence" value="ECO:0007669"/>
    <property type="project" value="InterPro"/>
</dbReference>
<feature type="region of interest" description="Disordered" evidence="1">
    <location>
        <begin position="285"/>
        <end position="309"/>
    </location>
</feature>
<reference evidence="3" key="1">
    <citation type="submission" date="2023-08" db="EMBL/GenBank/DDBJ databases">
        <authorList>
            <person name="Audoor S."/>
            <person name="Bilcke G."/>
        </authorList>
    </citation>
    <scope>NUCLEOTIDE SEQUENCE</scope>
</reference>
<feature type="compositionally biased region" description="Basic and acidic residues" evidence="1">
    <location>
        <begin position="43"/>
        <end position="58"/>
    </location>
</feature>
<dbReference type="PROSITE" id="PS50217">
    <property type="entry name" value="BZIP"/>
    <property type="match status" value="1"/>
</dbReference>
<dbReference type="EMBL" id="CAKOGP040001869">
    <property type="protein sequence ID" value="CAJ1954595.1"/>
    <property type="molecule type" value="Genomic_DNA"/>
</dbReference>
<dbReference type="InterPro" id="IPR004827">
    <property type="entry name" value="bZIP"/>
</dbReference>
<accession>A0AAD2FW36</accession>
<feature type="compositionally biased region" description="Polar residues" evidence="1">
    <location>
        <begin position="102"/>
        <end position="120"/>
    </location>
</feature>
<feature type="compositionally biased region" description="Polar residues" evidence="1">
    <location>
        <begin position="295"/>
        <end position="309"/>
    </location>
</feature>
<dbReference type="SUPFAM" id="SSF57959">
    <property type="entry name" value="Leucine zipper domain"/>
    <property type="match status" value="1"/>
</dbReference>
<gene>
    <name evidence="3" type="ORF">CYCCA115_LOCUS15189</name>
</gene>
<dbReference type="Proteomes" id="UP001295423">
    <property type="component" value="Unassembled WGS sequence"/>
</dbReference>
<dbReference type="CDD" id="cd14686">
    <property type="entry name" value="bZIP"/>
    <property type="match status" value="1"/>
</dbReference>
<dbReference type="InterPro" id="IPR046347">
    <property type="entry name" value="bZIP_sf"/>
</dbReference>